<sequence length="245" mass="28969">MLQEKEETVDTSDVPESESSILNLIKKYPNCHSRKWCQNKVRAEKDKNKEFTHYQNFADMELDKEIFGLDGGYESRIEEDKSEASEIGFEMNEQEAFVEKDKYRDLHYACERWKRKVNEFLRKDIEGERQDKEDYNLNDLERSDSIAVQADIVKRYTEIELTEEVLDVGTTSGIKNLEHFRQRGIEVEKDEHEASKDDERPTKPILDKEAEGPEYYDEVGIGFEMDEHNNNNNNIKDFNDRKDSF</sequence>
<dbReference type="Proteomes" id="UP000439903">
    <property type="component" value="Unassembled WGS sequence"/>
</dbReference>
<evidence type="ECO:0000256" key="1">
    <source>
        <dbReference type="SAM" id="MobiDB-lite"/>
    </source>
</evidence>
<protein>
    <submittedName>
        <fullName evidence="2">Uncharacterized protein</fullName>
    </submittedName>
</protein>
<feature type="compositionally biased region" description="Basic and acidic residues" evidence="1">
    <location>
        <begin position="185"/>
        <end position="211"/>
    </location>
</feature>
<feature type="region of interest" description="Disordered" evidence="1">
    <location>
        <begin position="185"/>
        <end position="212"/>
    </location>
</feature>
<gene>
    <name evidence="2" type="ORF">F8M41_010562</name>
</gene>
<comment type="caution">
    <text evidence="2">The sequence shown here is derived from an EMBL/GenBank/DDBJ whole genome shotgun (WGS) entry which is preliminary data.</text>
</comment>
<proteinExistence type="predicted"/>
<reference evidence="2 3" key="1">
    <citation type="journal article" date="2019" name="Environ. Microbiol.">
        <title>At the nexus of three kingdoms: the genome of the mycorrhizal fungus Gigaspora margarita provides insights into plant, endobacterial and fungal interactions.</title>
        <authorList>
            <person name="Venice F."/>
            <person name="Ghignone S."/>
            <person name="Salvioli di Fossalunga A."/>
            <person name="Amselem J."/>
            <person name="Novero M."/>
            <person name="Xianan X."/>
            <person name="Sedzielewska Toro K."/>
            <person name="Morin E."/>
            <person name="Lipzen A."/>
            <person name="Grigoriev I.V."/>
            <person name="Henrissat B."/>
            <person name="Martin F.M."/>
            <person name="Bonfante P."/>
        </authorList>
    </citation>
    <scope>NUCLEOTIDE SEQUENCE [LARGE SCALE GENOMIC DNA]</scope>
    <source>
        <strain evidence="2 3">BEG34</strain>
    </source>
</reference>
<organism evidence="2 3">
    <name type="scientific">Gigaspora margarita</name>
    <dbReference type="NCBI Taxonomy" id="4874"/>
    <lineage>
        <taxon>Eukaryota</taxon>
        <taxon>Fungi</taxon>
        <taxon>Fungi incertae sedis</taxon>
        <taxon>Mucoromycota</taxon>
        <taxon>Glomeromycotina</taxon>
        <taxon>Glomeromycetes</taxon>
        <taxon>Diversisporales</taxon>
        <taxon>Gigasporaceae</taxon>
        <taxon>Gigaspora</taxon>
    </lineage>
</organism>
<evidence type="ECO:0000313" key="3">
    <source>
        <dbReference type="Proteomes" id="UP000439903"/>
    </source>
</evidence>
<evidence type="ECO:0000313" key="2">
    <source>
        <dbReference type="EMBL" id="KAF0392210.1"/>
    </source>
</evidence>
<dbReference type="AlphaFoldDB" id="A0A8H3X1F6"/>
<accession>A0A8H3X1F6</accession>
<dbReference type="EMBL" id="WTPW01002196">
    <property type="protein sequence ID" value="KAF0392210.1"/>
    <property type="molecule type" value="Genomic_DNA"/>
</dbReference>
<name>A0A8H3X1F6_GIGMA</name>
<keyword evidence="3" id="KW-1185">Reference proteome</keyword>
<feature type="region of interest" description="Disordered" evidence="1">
    <location>
        <begin position="226"/>
        <end position="245"/>
    </location>
</feature>